<dbReference type="EMBL" id="CAEZUX010000003">
    <property type="protein sequence ID" value="CAB4605748.1"/>
    <property type="molecule type" value="Genomic_DNA"/>
</dbReference>
<dbReference type="FunFam" id="3.20.20.140:FF:000019">
    <property type="entry name" value="Cytosine deaminase"/>
    <property type="match status" value="1"/>
</dbReference>
<name>A0A6J6HAI1_9ZZZZ</name>
<feature type="domain" description="Amidohydrolase 3" evidence="3">
    <location>
        <begin position="101"/>
        <end position="386"/>
    </location>
</feature>
<dbReference type="PANTHER" id="PTHR32027:SF9">
    <property type="entry name" value="BLL3847 PROTEIN"/>
    <property type="match status" value="1"/>
</dbReference>
<organism evidence="4">
    <name type="scientific">freshwater metagenome</name>
    <dbReference type="NCBI Taxonomy" id="449393"/>
    <lineage>
        <taxon>unclassified sequences</taxon>
        <taxon>metagenomes</taxon>
        <taxon>ecological metagenomes</taxon>
    </lineage>
</organism>
<accession>A0A6J6HAI1</accession>
<protein>
    <submittedName>
        <fullName evidence="4">Unannotated protein</fullName>
    </submittedName>
</protein>
<keyword evidence="2" id="KW-0378">Hydrolase</keyword>
<reference evidence="4" key="1">
    <citation type="submission" date="2020-05" db="EMBL/GenBank/DDBJ databases">
        <authorList>
            <person name="Chiriac C."/>
            <person name="Salcher M."/>
            <person name="Ghai R."/>
            <person name="Kavagutti S V."/>
        </authorList>
    </citation>
    <scope>NUCLEOTIDE SEQUENCE</scope>
</reference>
<dbReference type="Gene3D" id="2.30.40.10">
    <property type="entry name" value="Urease, subunit C, domain 1"/>
    <property type="match status" value="1"/>
</dbReference>
<dbReference type="InterPro" id="IPR011059">
    <property type="entry name" value="Metal-dep_hydrolase_composite"/>
</dbReference>
<evidence type="ECO:0000313" key="4">
    <source>
        <dbReference type="EMBL" id="CAB4605748.1"/>
    </source>
</evidence>
<proteinExistence type="predicted"/>
<dbReference type="InterPro" id="IPR032466">
    <property type="entry name" value="Metal_Hydrolase"/>
</dbReference>
<dbReference type="SUPFAM" id="SSF51338">
    <property type="entry name" value="Composite domain of metallo-dependent hydrolases"/>
    <property type="match status" value="1"/>
</dbReference>
<evidence type="ECO:0000256" key="1">
    <source>
        <dbReference type="ARBA" id="ARBA00022723"/>
    </source>
</evidence>
<dbReference type="AlphaFoldDB" id="A0A6J6HAI1"/>
<dbReference type="PANTHER" id="PTHR32027">
    <property type="entry name" value="CYTOSINE DEAMINASE"/>
    <property type="match status" value="1"/>
</dbReference>
<dbReference type="GO" id="GO:0046872">
    <property type="term" value="F:metal ion binding"/>
    <property type="evidence" value="ECO:0007669"/>
    <property type="project" value="UniProtKB-KW"/>
</dbReference>
<evidence type="ECO:0000256" key="2">
    <source>
        <dbReference type="ARBA" id="ARBA00022801"/>
    </source>
</evidence>
<dbReference type="Pfam" id="PF07969">
    <property type="entry name" value="Amidohydro_3"/>
    <property type="match status" value="1"/>
</dbReference>
<dbReference type="InterPro" id="IPR052349">
    <property type="entry name" value="Metallo-hydrolase_Enzymes"/>
</dbReference>
<dbReference type="InterPro" id="IPR013108">
    <property type="entry name" value="Amidohydro_3"/>
</dbReference>
<dbReference type="CDD" id="cd01293">
    <property type="entry name" value="Bact_CD"/>
    <property type="match status" value="1"/>
</dbReference>
<dbReference type="Gene3D" id="3.20.20.140">
    <property type="entry name" value="Metal-dependent hydrolases"/>
    <property type="match status" value="1"/>
</dbReference>
<evidence type="ECO:0000259" key="3">
    <source>
        <dbReference type="Pfam" id="PF07969"/>
    </source>
</evidence>
<gene>
    <name evidence="4" type="ORF">UFOPK1874_00075</name>
</gene>
<dbReference type="GO" id="GO:0016814">
    <property type="term" value="F:hydrolase activity, acting on carbon-nitrogen (but not peptide) bonds, in cyclic amidines"/>
    <property type="evidence" value="ECO:0007669"/>
    <property type="project" value="TreeGrafter"/>
</dbReference>
<sequence>MTLRLSSVQHPDKGLVDIDIHDGVITAISTAGTTGTDAQVHNLSNHIILPGFAEPHAHLDKAFLADRVDNPTGDLLGAINGLEAVRNSITFDDIVQRAVMAAQLMSRNGVTSVRTHADTTEGGGLTSVLALLEAKRLCASFIDIQVAMLLSWPVTGNEGAQNRALALEAIRAGVDVVGGCPHLDSNPKGAVEYFLRLALDHNLPLDLHADENLRSTSDDLDYLARLVASDNIVHPMTASHCVSLSTQDETTVQKTAERVAAAGINVVALPHTNLFLQGRDTPTSTPRGITPVTILRTAGVNVAAGADNIQDPFNPMGRADPLETASLMVMAAHQLPDDAMQMVTSNSARVIHNHSNPVEIGSIANLVAVPAITVREAIAMGPPDRFVVYGGVVITNQKRNIK</sequence>
<keyword evidence="1" id="KW-0479">Metal-binding</keyword>
<dbReference type="SUPFAM" id="SSF51556">
    <property type="entry name" value="Metallo-dependent hydrolases"/>
    <property type="match status" value="1"/>
</dbReference>